<dbReference type="PANTHER" id="PTHR23333:SF20">
    <property type="entry name" value="NSFL1 COFACTOR P47"/>
    <property type="match status" value="1"/>
</dbReference>
<dbReference type="PANTHER" id="PTHR23333">
    <property type="entry name" value="UBX DOMAIN CONTAINING PROTEIN"/>
    <property type="match status" value="1"/>
</dbReference>
<dbReference type="PROSITE" id="PS50033">
    <property type="entry name" value="UBX"/>
    <property type="match status" value="1"/>
</dbReference>
<dbReference type="InterPro" id="IPR029071">
    <property type="entry name" value="Ubiquitin-like_domsf"/>
</dbReference>
<evidence type="ECO:0000313" key="2">
    <source>
        <dbReference type="EMBL" id="CAK9004598.1"/>
    </source>
</evidence>
<gene>
    <name evidence="2" type="ORF">CCMP2556_LOCUS7739</name>
</gene>
<feature type="non-terminal residue" evidence="2">
    <location>
        <position position="1"/>
    </location>
</feature>
<comment type="caution">
    <text evidence="2">The sequence shown here is derived from an EMBL/GenBank/DDBJ whole genome shotgun (WGS) entry which is preliminary data.</text>
</comment>
<proteinExistence type="predicted"/>
<feature type="domain" description="UBX" evidence="1">
    <location>
        <begin position="28"/>
        <end position="102"/>
    </location>
</feature>
<name>A0ABP0ISV3_9DINO</name>
<evidence type="ECO:0000259" key="1">
    <source>
        <dbReference type="PROSITE" id="PS50033"/>
    </source>
</evidence>
<dbReference type="SMART" id="SM00166">
    <property type="entry name" value="UBX"/>
    <property type="match status" value="1"/>
</dbReference>
<organism evidence="2 3">
    <name type="scientific">Durusdinium trenchii</name>
    <dbReference type="NCBI Taxonomy" id="1381693"/>
    <lineage>
        <taxon>Eukaryota</taxon>
        <taxon>Sar</taxon>
        <taxon>Alveolata</taxon>
        <taxon>Dinophyceae</taxon>
        <taxon>Suessiales</taxon>
        <taxon>Symbiodiniaceae</taxon>
        <taxon>Durusdinium</taxon>
    </lineage>
</organism>
<accession>A0ABP0ISV3</accession>
<dbReference type="CDD" id="cd01770">
    <property type="entry name" value="UBX_UBXN2"/>
    <property type="match status" value="1"/>
</dbReference>
<dbReference type="Proteomes" id="UP001642484">
    <property type="component" value="Unassembled WGS sequence"/>
</dbReference>
<dbReference type="Gene3D" id="3.10.20.90">
    <property type="entry name" value="Phosphatidylinositol 3-kinase Catalytic Subunit, Chain A, domain 1"/>
    <property type="match status" value="1"/>
</dbReference>
<evidence type="ECO:0000313" key="3">
    <source>
        <dbReference type="Proteomes" id="UP001642484"/>
    </source>
</evidence>
<keyword evidence="3" id="KW-1185">Reference proteome</keyword>
<dbReference type="SUPFAM" id="SSF54236">
    <property type="entry name" value="Ubiquitin-like"/>
    <property type="match status" value="1"/>
</dbReference>
<protein>
    <recommendedName>
        <fullName evidence="1">UBX domain-containing protein</fullName>
    </recommendedName>
</protein>
<reference evidence="2 3" key="1">
    <citation type="submission" date="2024-02" db="EMBL/GenBank/DDBJ databases">
        <authorList>
            <person name="Chen Y."/>
            <person name="Shah S."/>
            <person name="Dougan E. K."/>
            <person name="Thang M."/>
            <person name="Chan C."/>
        </authorList>
    </citation>
    <scope>NUCLEOTIDE SEQUENCE [LARGE SCALE GENOMIC DNA]</scope>
</reference>
<dbReference type="InterPro" id="IPR001012">
    <property type="entry name" value="UBX_dom"/>
</dbReference>
<sequence length="104" mass="11033">TGLSVGPFPARQYTSAMLTRLPAAEVDASKAKTKIQIRFHDGTRKAQEFNEDHTVGDLRAFCAQCVGGEAMTIMGGFPPKPITDDSLTLKDAGLLNAAVTVKPA</sequence>
<dbReference type="Pfam" id="PF00789">
    <property type="entry name" value="UBX"/>
    <property type="match status" value="1"/>
</dbReference>
<dbReference type="EMBL" id="CAXAMN010003436">
    <property type="protein sequence ID" value="CAK9004598.1"/>
    <property type="molecule type" value="Genomic_DNA"/>
</dbReference>